<dbReference type="AlphaFoldDB" id="A0A8H5B931"/>
<accession>A0A8H5B931</accession>
<dbReference type="InterPro" id="IPR013219">
    <property type="entry name" value="Ribosomal_mS33"/>
</dbReference>
<dbReference type="Proteomes" id="UP000567179">
    <property type="component" value="Unassembled WGS sequence"/>
</dbReference>
<dbReference type="GO" id="GO:0005840">
    <property type="term" value="C:ribosome"/>
    <property type="evidence" value="ECO:0007669"/>
    <property type="project" value="UniProtKB-KW"/>
</dbReference>
<evidence type="ECO:0000256" key="3">
    <source>
        <dbReference type="ARBA" id="ARBA00022980"/>
    </source>
</evidence>
<keyword evidence="5" id="KW-0687">Ribonucleoprotein</keyword>
<dbReference type="GO" id="GO:0005739">
    <property type="term" value="C:mitochondrion"/>
    <property type="evidence" value="ECO:0007669"/>
    <property type="project" value="UniProtKB-SubCell"/>
</dbReference>
<keyword evidence="4" id="KW-0496">Mitochondrion</keyword>
<comment type="similarity">
    <text evidence="2">Belongs to the mitochondrion-specific ribosomal protein mS33 family.</text>
</comment>
<dbReference type="OrthoDB" id="2257454at2759"/>
<sequence length="107" mass="12683">MTSLVSKLRLAALTKLRCEIFQTTYNPTSYRTGAKYLRRRLRGPSMLGYYPPEFNFAKILRTHKELEMIDEDEEERLVDVAERRKRGKGPPKKAKDKSESRRLHKKR</sequence>
<dbReference type="EMBL" id="JAACJJ010000030">
    <property type="protein sequence ID" value="KAF5318783.1"/>
    <property type="molecule type" value="Genomic_DNA"/>
</dbReference>
<comment type="caution">
    <text evidence="8">The sequence shown here is derived from an EMBL/GenBank/DDBJ whole genome shotgun (WGS) entry which is preliminary data.</text>
</comment>
<dbReference type="PANTHER" id="PTHR13362:SF2">
    <property type="entry name" value="SMALL RIBOSOMAL SUBUNIT PROTEIN MS33"/>
    <property type="match status" value="1"/>
</dbReference>
<evidence type="ECO:0000256" key="2">
    <source>
        <dbReference type="ARBA" id="ARBA00008970"/>
    </source>
</evidence>
<evidence type="ECO:0000256" key="5">
    <source>
        <dbReference type="ARBA" id="ARBA00023274"/>
    </source>
</evidence>
<dbReference type="PANTHER" id="PTHR13362">
    <property type="entry name" value="MITOCHONDRIAL RIBOSOMAL PROTEIN S33"/>
    <property type="match status" value="1"/>
</dbReference>
<evidence type="ECO:0000256" key="1">
    <source>
        <dbReference type="ARBA" id="ARBA00004173"/>
    </source>
</evidence>
<feature type="region of interest" description="Disordered" evidence="7">
    <location>
        <begin position="80"/>
        <end position="107"/>
    </location>
</feature>
<name>A0A8H5B931_9AGAR</name>
<organism evidence="8 9">
    <name type="scientific">Psilocybe cf. subviscida</name>
    <dbReference type="NCBI Taxonomy" id="2480587"/>
    <lineage>
        <taxon>Eukaryota</taxon>
        <taxon>Fungi</taxon>
        <taxon>Dikarya</taxon>
        <taxon>Basidiomycota</taxon>
        <taxon>Agaricomycotina</taxon>
        <taxon>Agaricomycetes</taxon>
        <taxon>Agaricomycetidae</taxon>
        <taxon>Agaricales</taxon>
        <taxon>Agaricineae</taxon>
        <taxon>Strophariaceae</taxon>
        <taxon>Psilocybe</taxon>
    </lineage>
</organism>
<comment type="subcellular location">
    <subcellularLocation>
        <location evidence="1">Mitochondrion</location>
    </subcellularLocation>
</comment>
<dbReference type="GO" id="GO:1990904">
    <property type="term" value="C:ribonucleoprotein complex"/>
    <property type="evidence" value="ECO:0007669"/>
    <property type="project" value="UniProtKB-KW"/>
</dbReference>
<proteinExistence type="inferred from homology"/>
<dbReference type="Pfam" id="PF08293">
    <property type="entry name" value="MRP-S33"/>
    <property type="match status" value="1"/>
</dbReference>
<evidence type="ECO:0000313" key="8">
    <source>
        <dbReference type="EMBL" id="KAF5318783.1"/>
    </source>
</evidence>
<reference evidence="8 9" key="1">
    <citation type="journal article" date="2020" name="ISME J.">
        <title>Uncovering the hidden diversity of litter-decomposition mechanisms in mushroom-forming fungi.</title>
        <authorList>
            <person name="Floudas D."/>
            <person name="Bentzer J."/>
            <person name="Ahren D."/>
            <person name="Johansson T."/>
            <person name="Persson P."/>
            <person name="Tunlid A."/>
        </authorList>
    </citation>
    <scope>NUCLEOTIDE SEQUENCE [LARGE SCALE GENOMIC DNA]</scope>
    <source>
        <strain evidence="8 9">CBS 101986</strain>
    </source>
</reference>
<feature type="compositionally biased region" description="Basic residues" evidence="7">
    <location>
        <begin position="83"/>
        <end position="95"/>
    </location>
</feature>
<protein>
    <recommendedName>
        <fullName evidence="6">Small ribosomal subunit protein mS33</fullName>
    </recommendedName>
</protein>
<gene>
    <name evidence="8" type="ORF">D9619_010841</name>
</gene>
<evidence type="ECO:0000256" key="4">
    <source>
        <dbReference type="ARBA" id="ARBA00023128"/>
    </source>
</evidence>
<evidence type="ECO:0000313" key="9">
    <source>
        <dbReference type="Proteomes" id="UP000567179"/>
    </source>
</evidence>
<keyword evidence="3" id="KW-0689">Ribosomal protein</keyword>
<evidence type="ECO:0000256" key="6">
    <source>
        <dbReference type="ARBA" id="ARBA00035132"/>
    </source>
</evidence>
<keyword evidence="9" id="KW-1185">Reference proteome</keyword>
<evidence type="ECO:0000256" key="7">
    <source>
        <dbReference type="SAM" id="MobiDB-lite"/>
    </source>
</evidence>